<dbReference type="Pfam" id="PF18759">
    <property type="entry name" value="Plavaka"/>
    <property type="match status" value="1"/>
</dbReference>
<evidence type="ECO:0000313" key="2">
    <source>
        <dbReference type="Proteomes" id="UP000277580"/>
    </source>
</evidence>
<reference evidence="1 2" key="1">
    <citation type="journal article" date="2018" name="Nat. Ecol. Evol.">
        <title>Pezizomycetes genomes reveal the molecular basis of ectomycorrhizal truffle lifestyle.</title>
        <authorList>
            <person name="Murat C."/>
            <person name="Payen T."/>
            <person name="Noel B."/>
            <person name="Kuo A."/>
            <person name="Morin E."/>
            <person name="Chen J."/>
            <person name="Kohler A."/>
            <person name="Krizsan K."/>
            <person name="Balestrini R."/>
            <person name="Da Silva C."/>
            <person name="Montanini B."/>
            <person name="Hainaut M."/>
            <person name="Levati E."/>
            <person name="Barry K.W."/>
            <person name="Belfiori B."/>
            <person name="Cichocki N."/>
            <person name="Clum A."/>
            <person name="Dockter R.B."/>
            <person name="Fauchery L."/>
            <person name="Guy J."/>
            <person name="Iotti M."/>
            <person name="Le Tacon F."/>
            <person name="Lindquist E.A."/>
            <person name="Lipzen A."/>
            <person name="Malagnac F."/>
            <person name="Mello A."/>
            <person name="Molinier V."/>
            <person name="Miyauchi S."/>
            <person name="Poulain J."/>
            <person name="Riccioni C."/>
            <person name="Rubini A."/>
            <person name="Sitrit Y."/>
            <person name="Splivallo R."/>
            <person name="Traeger S."/>
            <person name="Wang M."/>
            <person name="Zifcakova L."/>
            <person name="Wipf D."/>
            <person name="Zambonelli A."/>
            <person name="Paolocci F."/>
            <person name="Nowrousian M."/>
            <person name="Ottonello S."/>
            <person name="Baldrian P."/>
            <person name="Spatafora J.W."/>
            <person name="Henrissat B."/>
            <person name="Nagy L.G."/>
            <person name="Aury J.M."/>
            <person name="Wincker P."/>
            <person name="Grigoriev I.V."/>
            <person name="Bonfante P."/>
            <person name="Martin F.M."/>
        </authorList>
    </citation>
    <scope>NUCLEOTIDE SEQUENCE [LARGE SCALE GENOMIC DNA]</scope>
    <source>
        <strain evidence="1 2">CCBAS932</strain>
    </source>
</reference>
<dbReference type="Proteomes" id="UP000277580">
    <property type="component" value="Unassembled WGS sequence"/>
</dbReference>
<dbReference type="AlphaFoldDB" id="A0A3N4KDX7"/>
<sequence>MLTEPFLTEVKNTLPEGSTVVPVICASDGTHLTNFSGDKKAWPVYLTIGNITSEIRNKPSSFAFILLALLPVPRKLGVRGNKQHRENHIALHKVLEEVLEGLQGSAQNSELIACADGYDRLCFPILCA</sequence>
<dbReference type="OrthoDB" id="2418900at2759"/>
<protein>
    <submittedName>
        <fullName evidence="1">Uncharacterized protein</fullName>
    </submittedName>
</protein>
<evidence type="ECO:0000313" key="1">
    <source>
        <dbReference type="EMBL" id="RPB07532.1"/>
    </source>
</evidence>
<dbReference type="InterPro" id="IPR041078">
    <property type="entry name" value="Plavaka"/>
</dbReference>
<proteinExistence type="predicted"/>
<gene>
    <name evidence="1" type="ORF">P167DRAFT_495597</name>
</gene>
<name>A0A3N4KDX7_9PEZI</name>
<organism evidence="1 2">
    <name type="scientific">Morchella conica CCBAS932</name>
    <dbReference type="NCBI Taxonomy" id="1392247"/>
    <lineage>
        <taxon>Eukaryota</taxon>
        <taxon>Fungi</taxon>
        <taxon>Dikarya</taxon>
        <taxon>Ascomycota</taxon>
        <taxon>Pezizomycotina</taxon>
        <taxon>Pezizomycetes</taxon>
        <taxon>Pezizales</taxon>
        <taxon>Morchellaceae</taxon>
        <taxon>Morchella</taxon>
    </lineage>
</organism>
<keyword evidence="2" id="KW-1185">Reference proteome</keyword>
<accession>A0A3N4KDX7</accession>
<dbReference type="STRING" id="1392247.A0A3N4KDX7"/>
<dbReference type="EMBL" id="ML119180">
    <property type="protein sequence ID" value="RPB07532.1"/>
    <property type="molecule type" value="Genomic_DNA"/>
</dbReference>
<dbReference type="InParanoid" id="A0A3N4KDX7"/>